<dbReference type="InterPro" id="IPR009060">
    <property type="entry name" value="UBA-like_sf"/>
</dbReference>
<keyword evidence="5 7" id="KW-0234">DNA repair</keyword>
<organism evidence="11 12">
    <name type="scientific">Oryctolagus cuniculus</name>
    <name type="common">Rabbit</name>
    <dbReference type="NCBI Taxonomy" id="9986"/>
    <lineage>
        <taxon>Eukaryota</taxon>
        <taxon>Metazoa</taxon>
        <taxon>Chordata</taxon>
        <taxon>Craniata</taxon>
        <taxon>Vertebrata</taxon>
        <taxon>Euteleostomi</taxon>
        <taxon>Mammalia</taxon>
        <taxon>Eutheria</taxon>
        <taxon>Euarchontoglires</taxon>
        <taxon>Glires</taxon>
        <taxon>Lagomorpha</taxon>
        <taxon>Leporidae</taxon>
        <taxon>Oryctolagus</taxon>
    </lineage>
</organism>
<evidence type="ECO:0000259" key="10">
    <source>
        <dbReference type="PROSITE" id="PS50053"/>
    </source>
</evidence>
<dbReference type="CDD" id="cd14377">
    <property type="entry name" value="UBA1_Rad23"/>
    <property type="match status" value="1"/>
</dbReference>
<dbReference type="FunFam" id="1.10.8.10:FF:000002">
    <property type="entry name" value="UV excision repair protein RAD23 homolog"/>
    <property type="match status" value="1"/>
</dbReference>
<dbReference type="SUPFAM" id="SSF46934">
    <property type="entry name" value="UBA-like"/>
    <property type="match status" value="2"/>
</dbReference>
<keyword evidence="4" id="KW-0647">Proteasome</keyword>
<dbReference type="GO" id="GO:0000502">
    <property type="term" value="C:proteasome complex"/>
    <property type="evidence" value="ECO:0007669"/>
    <property type="project" value="UniProtKB-KW"/>
</dbReference>
<dbReference type="EMBL" id="AAGW02040288">
    <property type="status" value="NOT_ANNOTATED_CDS"/>
    <property type="molecule type" value="Genomic_DNA"/>
</dbReference>
<dbReference type="Pfam" id="PF00627">
    <property type="entry name" value="UBA"/>
    <property type="match status" value="2"/>
</dbReference>
<keyword evidence="12" id="KW-1185">Reference proteome</keyword>
<evidence type="ECO:0000313" key="12">
    <source>
        <dbReference type="Proteomes" id="UP000001811"/>
    </source>
</evidence>
<comment type="similarity">
    <text evidence="1 7">Belongs to the RAD23 family.</text>
</comment>
<feature type="region of interest" description="Disordered" evidence="8">
    <location>
        <begin position="84"/>
        <end position="174"/>
    </location>
</feature>
<name>A0A5F9CW82_RABIT</name>
<dbReference type="GO" id="GO:0003684">
    <property type="term" value="F:damaged DNA binding"/>
    <property type="evidence" value="ECO:0007669"/>
    <property type="project" value="UniProtKB-UniRule"/>
</dbReference>
<dbReference type="Gene3D" id="1.10.10.540">
    <property type="entry name" value="XPC-binding domain"/>
    <property type="match status" value="1"/>
</dbReference>
<dbReference type="GO" id="GO:0070628">
    <property type="term" value="F:proteasome binding"/>
    <property type="evidence" value="ECO:0007669"/>
    <property type="project" value="TreeGrafter"/>
</dbReference>
<dbReference type="GO" id="GO:0005654">
    <property type="term" value="C:nucleoplasm"/>
    <property type="evidence" value="ECO:0007669"/>
    <property type="project" value="TreeGrafter"/>
</dbReference>
<dbReference type="InterPro" id="IPR015940">
    <property type="entry name" value="UBA"/>
</dbReference>
<dbReference type="SMART" id="SM00165">
    <property type="entry name" value="UBA"/>
    <property type="match status" value="2"/>
</dbReference>
<keyword evidence="2" id="KW-0677">Repeat</keyword>
<dbReference type="SMART" id="SM00213">
    <property type="entry name" value="UBQ"/>
    <property type="match status" value="1"/>
</dbReference>
<keyword evidence="7" id="KW-0963">Cytoplasm</keyword>
<dbReference type="InterPro" id="IPR004806">
    <property type="entry name" value="Rad23"/>
</dbReference>
<dbReference type="SUPFAM" id="SSF101238">
    <property type="entry name" value="XPC-binding domain"/>
    <property type="match status" value="1"/>
</dbReference>
<evidence type="ECO:0000256" key="8">
    <source>
        <dbReference type="SAM" id="MobiDB-lite"/>
    </source>
</evidence>
<evidence type="ECO:0000256" key="2">
    <source>
        <dbReference type="ARBA" id="ARBA00022737"/>
    </source>
</evidence>
<feature type="domain" description="UBA" evidence="9">
    <location>
        <begin position="352"/>
        <end position="394"/>
    </location>
</feature>
<keyword evidence="6 7" id="KW-0539">Nucleus</keyword>
<feature type="domain" description="Ubiquitin-like" evidence="10">
    <location>
        <begin position="1"/>
        <end position="79"/>
    </location>
</feature>
<feature type="domain" description="UBA" evidence="9">
    <location>
        <begin position="180"/>
        <end position="220"/>
    </location>
</feature>
<dbReference type="PROSITE" id="PS50030">
    <property type="entry name" value="UBA"/>
    <property type="match status" value="2"/>
</dbReference>
<dbReference type="PRINTS" id="PR01839">
    <property type="entry name" value="RAD23PROTEIN"/>
</dbReference>
<proteinExistence type="inferred from homology"/>
<evidence type="ECO:0000256" key="5">
    <source>
        <dbReference type="ARBA" id="ARBA00023204"/>
    </source>
</evidence>
<dbReference type="SMR" id="A0A5F9CW82"/>
<dbReference type="InterPro" id="IPR029071">
    <property type="entry name" value="Ubiquitin-like_domsf"/>
</dbReference>
<dbReference type="STRING" id="9986.ENSOCUP00000038045"/>
<reference evidence="11 12" key="1">
    <citation type="journal article" date="2011" name="Nature">
        <title>A high-resolution map of human evolutionary constraint using 29 mammals.</title>
        <authorList>
            <person name="Lindblad-Toh K."/>
            <person name="Garber M."/>
            <person name="Zuk O."/>
            <person name="Lin M.F."/>
            <person name="Parker B.J."/>
            <person name="Washietl S."/>
            <person name="Kheradpour P."/>
            <person name="Ernst J."/>
            <person name="Jordan G."/>
            <person name="Mauceli E."/>
            <person name="Ward L.D."/>
            <person name="Lowe C.B."/>
            <person name="Holloway A.K."/>
            <person name="Clamp M."/>
            <person name="Gnerre S."/>
            <person name="Alfoldi J."/>
            <person name="Beal K."/>
            <person name="Chang J."/>
            <person name="Clawson H."/>
            <person name="Cuff J."/>
            <person name="Di Palma F."/>
            <person name="Fitzgerald S."/>
            <person name="Flicek P."/>
            <person name="Guttman M."/>
            <person name="Hubisz M.J."/>
            <person name="Jaffe D.B."/>
            <person name="Jungreis I."/>
            <person name="Kent W.J."/>
            <person name="Kostka D."/>
            <person name="Lara M."/>
            <person name="Martins A.L."/>
            <person name="Massingham T."/>
            <person name="Moltke I."/>
            <person name="Raney B.J."/>
            <person name="Rasmussen M.D."/>
            <person name="Robinson J."/>
            <person name="Stark A."/>
            <person name="Vilella A.J."/>
            <person name="Wen J."/>
            <person name="Xie X."/>
            <person name="Zody M.C."/>
            <person name="Baldwin J."/>
            <person name="Bloom T."/>
            <person name="Chin C.W."/>
            <person name="Heiman D."/>
            <person name="Nicol R."/>
            <person name="Nusbaum C."/>
            <person name="Young S."/>
            <person name="Wilkinson J."/>
            <person name="Worley K.C."/>
            <person name="Kovar C.L."/>
            <person name="Muzny D.M."/>
            <person name="Gibbs R.A."/>
            <person name="Cree A."/>
            <person name="Dihn H.H."/>
            <person name="Fowler G."/>
            <person name="Jhangiani S."/>
            <person name="Joshi V."/>
            <person name="Lee S."/>
            <person name="Lewis L.R."/>
            <person name="Nazareth L.V."/>
            <person name="Okwuonu G."/>
            <person name="Santibanez J."/>
            <person name="Warren W.C."/>
            <person name="Mardis E.R."/>
            <person name="Weinstock G.M."/>
            <person name="Wilson R.K."/>
            <person name="Delehaunty K."/>
            <person name="Dooling D."/>
            <person name="Fronik C."/>
            <person name="Fulton L."/>
            <person name="Fulton B."/>
            <person name="Graves T."/>
            <person name="Minx P."/>
            <person name="Sodergren E."/>
            <person name="Birney E."/>
            <person name="Margulies E.H."/>
            <person name="Herrero J."/>
            <person name="Green E.D."/>
            <person name="Haussler D."/>
            <person name="Siepel A."/>
            <person name="Goldman N."/>
            <person name="Pollard K.S."/>
            <person name="Pedersen J.S."/>
            <person name="Lander E.S."/>
            <person name="Kellis M."/>
        </authorList>
    </citation>
    <scope>NUCLEOTIDE SEQUENCE [LARGE SCALE GENOMIC DNA]</scope>
    <source>
        <strain evidence="11 12">Thorbecke inbred</strain>
    </source>
</reference>
<dbReference type="PROSITE" id="PS50053">
    <property type="entry name" value="UBIQUITIN_2"/>
    <property type="match status" value="1"/>
</dbReference>
<sequence>MRLTLEAGPQLTFHIDIDPGQTVRALKEKIEAEQGRDAFPVAGQQLLYAGRVLPDDAVLRDCQIHEHHAVTVLVARPEAATTAAPATATATAGQSHPATAASAGAGAPARGPALPAAPATSTRATPAPASSTCAMSVPATSTRATSAPATSTPTPDDAIAGPSSRAQPSEQAARALLTRPASEQMVAEIVSMGYEREQVLAALRASFNNPHRAVEYLLMGLPGDRASAAEVEPPQAGSSGAGRSSAVEADEGAATSGSGGHPLDVLRNLPEFEELRRIIQHFPSLLPGVLQRLCPQDPQLEDQLRQYQEYLVHMLTTEEEEDGSEGGGGGEGVDNAETAETVREDDSYIEVTPQEQAAIERLKALGFPEGLVIQAYFACEKNEILAAINYRLEDSLFSSLSVSLSVCLPLPYGKQLSNKLILKNFSLIRMYVRPV</sequence>
<evidence type="ECO:0000256" key="7">
    <source>
        <dbReference type="RuleBase" id="RU367049"/>
    </source>
</evidence>
<dbReference type="InterPro" id="IPR015360">
    <property type="entry name" value="XPC-bd"/>
</dbReference>
<dbReference type="InterPro" id="IPR036353">
    <property type="entry name" value="XPC-bd_sf"/>
</dbReference>
<dbReference type="Gene3D" id="3.10.20.90">
    <property type="entry name" value="Phosphatidylinositol 3-kinase Catalytic Subunit, Chain A, domain 1"/>
    <property type="match status" value="1"/>
</dbReference>
<keyword evidence="3 7" id="KW-0227">DNA damage</keyword>
<protein>
    <recommendedName>
        <fullName evidence="7">UV excision repair protein RAD23</fullName>
    </recommendedName>
</protein>
<comment type="function">
    <text evidence="7">Multiubiquitin chain receptor involved in modulation of proteasomal degradation. Involved in nucleotide excision repair.</text>
</comment>
<dbReference type="InParanoid" id="A0A5F9CW82"/>
<comment type="subcellular location">
    <subcellularLocation>
        <location evidence="7">Nucleus</location>
    </subcellularLocation>
    <subcellularLocation>
        <location evidence="7">Cytoplasm</location>
    </subcellularLocation>
</comment>
<dbReference type="AlphaFoldDB" id="A0A5F9CW82"/>
<dbReference type="InterPro" id="IPR000626">
    <property type="entry name" value="Ubiquitin-like_dom"/>
</dbReference>
<dbReference type="PANTHER" id="PTHR10621">
    <property type="entry name" value="UV EXCISION REPAIR PROTEIN RAD23"/>
    <property type="match status" value="1"/>
</dbReference>
<dbReference type="GeneTree" id="ENSGT00390000012078"/>
<dbReference type="Pfam" id="PF00240">
    <property type="entry name" value="ubiquitin"/>
    <property type="match status" value="1"/>
</dbReference>
<dbReference type="Bgee" id="ENSOCUG00000032683">
    <property type="expression patterns" value="Expressed in testis"/>
</dbReference>
<dbReference type="CDD" id="cd14380">
    <property type="entry name" value="UBA2_Rad23"/>
    <property type="match status" value="1"/>
</dbReference>
<dbReference type="FunFam" id="1.10.8.10:FF:000003">
    <property type="entry name" value="UV excision repair protein RAD23 homolog"/>
    <property type="match status" value="1"/>
</dbReference>
<dbReference type="PANTHER" id="PTHR10621:SF0">
    <property type="entry name" value="UV EXCISION REPAIR PROTEIN RAD23"/>
    <property type="match status" value="1"/>
</dbReference>
<dbReference type="NCBIfam" id="TIGR00601">
    <property type="entry name" value="rad23"/>
    <property type="match status" value="1"/>
</dbReference>
<reference evidence="11" key="2">
    <citation type="submission" date="2025-08" db="UniProtKB">
        <authorList>
            <consortium name="Ensembl"/>
        </authorList>
    </citation>
    <scope>IDENTIFICATION</scope>
    <source>
        <strain evidence="11">Thorbecke</strain>
    </source>
</reference>
<feature type="compositionally biased region" description="Low complexity" evidence="8">
    <location>
        <begin position="84"/>
        <end position="155"/>
    </location>
</feature>
<dbReference type="Gene3D" id="1.10.8.10">
    <property type="entry name" value="DNA helicase RuvA subunit, C-terminal domain"/>
    <property type="match status" value="2"/>
</dbReference>
<evidence type="ECO:0000256" key="3">
    <source>
        <dbReference type="ARBA" id="ARBA00022763"/>
    </source>
</evidence>
<dbReference type="GO" id="GO:0006289">
    <property type="term" value="P:nucleotide-excision repair"/>
    <property type="evidence" value="ECO:0007669"/>
    <property type="project" value="UniProtKB-UniRule"/>
</dbReference>
<evidence type="ECO:0000256" key="1">
    <source>
        <dbReference type="ARBA" id="ARBA00009878"/>
    </source>
</evidence>
<accession>A0A5F9CW82</accession>
<dbReference type="Pfam" id="PF09280">
    <property type="entry name" value="XPC-binding"/>
    <property type="match status" value="1"/>
</dbReference>
<evidence type="ECO:0000256" key="4">
    <source>
        <dbReference type="ARBA" id="ARBA00022942"/>
    </source>
</evidence>
<dbReference type="GO" id="GO:0043161">
    <property type="term" value="P:proteasome-mediated ubiquitin-dependent protein catabolic process"/>
    <property type="evidence" value="ECO:0007669"/>
    <property type="project" value="UniProtKB-UniRule"/>
</dbReference>
<dbReference type="InterPro" id="IPR041811">
    <property type="entry name" value="RAD23A/B_UBA1"/>
</dbReference>
<evidence type="ECO:0000259" key="9">
    <source>
        <dbReference type="PROSITE" id="PS50030"/>
    </source>
</evidence>
<feature type="compositionally biased region" description="Low complexity" evidence="8">
    <location>
        <begin position="236"/>
        <end position="246"/>
    </location>
</feature>
<dbReference type="GO" id="GO:0043130">
    <property type="term" value="F:ubiquitin binding"/>
    <property type="evidence" value="ECO:0007669"/>
    <property type="project" value="UniProtKB-UniRule"/>
</dbReference>
<reference evidence="11" key="3">
    <citation type="submission" date="2025-09" db="UniProtKB">
        <authorList>
            <consortium name="Ensembl"/>
        </authorList>
    </citation>
    <scope>IDENTIFICATION</scope>
    <source>
        <strain evidence="11">Thorbecke</strain>
    </source>
</reference>
<dbReference type="GO" id="GO:0005829">
    <property type="term" value="C:cytosol"/>
    <property type="evidence" value="ECO:0007669"/>
    <property type="project" value="TreeGrafter"/>
</dbReference>
<feature type="region of interest" description="Disordered" evidence="8">
    <location>
        <begin position="228"/>
        <end position="265"/>
    </location>
</feature>
<evidence type="ECO:0000256" key="6">
    <source>
        <dbReference type="ARBA" id="ARBA00023242"/>
    </source>
</evidence>
<dbReference type="SUPFAM" id="SSF54236">
    <property type="entry name" value="Ubiquitin-like"/>
    <property type="match status" value="1"/>
</dbReference>
<dbReference type="Proteomes" id="UP000001811">
    <property type="component" value="Chromosome X"/>
</dbReference>
<dbReference type="Ensembl" id="ENSOCUT00000063705.1">
    <property type="protein sequence ID" value="ENSOCUP00000038045.1"/>
    <property type="gene ID" value="ENSOCUG00000032683.1"/>
</dbReference>
<evidence type="ECO:0000313" key="11">
    <source>
        <dbReference type="Ensembl" id="ENSOCUP00000038045.1"/>
    </source>
</evidence>
<dbReference type="GO" id="GO:0031593">
    <property type="term" value="F:polyubiquitin modification-dependent protein binding"/>
    <property type="evidence" value="ECO:0007669"/>
    <property type="project" value="UniProtKB-UniRule"/>
</dbReference>